<proteinExistence type="predicted"/>
<accession>A0A0R3X5Q9</accession>
<dbReference type="Proteomes" id="UP000274429">
    <property type="component" value="Unassembled WGS sequence"/>
</dbReference>
<feature type="compositionally biased region" description="Low complexity" evidence="1">
    <location>
        <begin position="340"/>
        <end position="356"/>
    </location>
</feature>
<dbReference type="WBParaSite" id="TTAC_0000881801-mRNA-1">
    <property type="protein sequence ID" value="TTAC_0000881801-mRNA-1"/>
    <property type="gene ID" value="TTAC_0000881801"/>
</dbReference>
<name>A0A0R3X5Q9_HYDTA</name>
<dbReference type="EMBL" id="UYWX01020591">
    <property type="protein sequence ID" value="VDM33454.1"/>
    <property type="molecule type" value="Genomic_DNA"/>
</dbReference>
<evidence type="ECO:0000313" key="2">
    <source>
        <dbReference type="EMBL" id="VDM33454.1"/>
    </source>
</evidence>
<evidence type="ECO:0000313" key="4">
    <source>
        <dbReference type="WBParaSite" id="TTAC_0000881801-mRNA-1"/>
    </source>
</evidence>
<sequence length="492" mass="53444">MSRVGALDFDSLNLFSARVDPKRVVGKTFNEVGTPDQSLNNSDFEMPPKFPPGASVGDLASHLARVMSSPSLSGCDTNVLFDKNILTLKSREYEFGQESALQCRRISLVADGRHCGTPAYNVDRRHAVCNGKSPPIHFKSKFSSSESCDLDIRSTTSGCAKCPDSSKFSNDAQIVNSEFSMNAGENASTFFFESKPVLKGLEHYSRNSSEIDTFDEFAAFQSAESEQDFFDEFGTSQKAFDADFSGFKKPNHITENALPAYPLVKNLLVHTHTALEAAFFTDKEAGLNTFVPSELSPKSVSAFRARQLALWERASSEAVQKYHGRLKLLEPTPIENRATAPANPSSSHSLPSESDAVATASVPQIPIPEFDWSASGLTNPFGLESSVHSASEADLESFEEMSSIATSKPPAPISDIEAEFLHSVAPPPQTTPTQSLPITLRPFDVYVGKSKTAAATKAAEVPECVSKVLALLPDFSYLRKSILAFPVLDQTE</sequence>
<organism evidence="4">
    <name type="scientific">Hydatigena taeniaeformis</name>
    <name type="common">Feline tapeworm</name>
    <name type="synonym">Taenia taeniaeformis</name>
    <dbReference type="NCBI Taxonomy" id="6205"/>
    <lineage>
        <taxon>Eukaryota</taxon>
        <taxon>Metazoa</taxon>
        <taxon>Spiralia</taxon>
        <taxon>Lophotrochozoa</taxon>
        <taxon>Platyhelminthes</taxon>
        <taxon>Cestoda</taxon>
        <taxon>Eucestoda</taxon>
        <taxon>Cyclophyllidea</taxon>
        <taxon>Taeniidae</taxon>
        <taxon>Hydatigera</taxon>
    </lineage>
</organism>
<protein>
    <submittedName>
        <fullName evidence="4">Clathrin_bdg domain-containing protein</fullName>
    </submittedName>
</protein>
<evidence type="ECO:0000256" key="1">
    <source>
        <dbReference type="SAM" id="MobiDB-lite"/>
    </source>
</evidence>
<dbReference type="AlphaFoldDB" id="A0A0R3X5Q9"/>
<reference evidence="4" key="1">
    <citation type="submission" date="2017-02" db="UniProtKB">
        <authorList>
            <consortium name="WormBaseParasite"/>
        </authorList>
    </citation>
    <scope>IDENTIFICATION</scope>
</reference>
<reference evidence="2 3" key="2">
    <citation type="submission" date="2018-11" db="EMBL/GenBank/DDBJ databases">
        <authorList>
            <consortium name="Pathogen Informatics"/>
        </authorList>
    </citation>
    <scope>NUCLEOTIDE SEQUENCE [LARGE SCALE GENOMIC DNA]</scope>
</reference>
<keyword evidence="3" id="KW-1185">Reference proteome</keyword>
<gene>
    <name evidence="2" type="ORF">TTAC_LOCUS8803</name>
</gene>
<dbReference type="OrthoDB" id="5917212at2759"/>
<evidence type="ECO:0000313" key="3">
    <source>
        <dbReference type="Proteomes" id="UP000274429"/>
    </source>
</evidence>
<feature type="region of interest" description="Disordered" evidence="1">
    <location>
        <begin position="333"/>
        <end position="358"/>
    </location>
</feature>
<dbReference type="STRING" id="6205.A0A0R3X5Q9"/>